<reference evidence="3" key="1">
    <citation type="journal article" date="2011" name="MBio">
        <title>Novel metabolic attributes of the genus Cyanothece, comprising a group of unicellular nitrogen-fixing Cyanobacteria.</title>
        <authorList>
            <person name="Bandyopadhyay A."/>
            <person name="Elvitigala T."/>
            <person name="Welsh E."/>
            <person name="Stockel J."/>
            <person name="Liberton M."/>
            <person name="Min H."/>
            <person name="Sherman L.A."/>
            <person name="Pakrasi H.B."/>
        </authorList>
    </citation>
    <scope>NUCLEOTIDE SEQUENCE [LARGE SCALE GENOMIC DNA]</scope>
    <source>
        <strain evidence="3">PCC 7424</strain>
    </source>
</reference>
<dbReference type="CDD" id="cd21133">
    <property type="entry name" value="EVE"/>
    <property type="match status" value="1"/>
</dbReference>
<gene>
    <name evidence="2" type="ordered locus">PCC7424_0190</name>
</gene>
<dbReference type="eggNOG" id="COG2947">
    <property type="taxonomic scope" value="Bacteria"/>
</dbReference>
<dbReference type="AlphaFoldDB" id="B7KAI8"/>
<evidence type="ECO:0000313" key="3">
    <source>
        <dbReference type="Proteomes" id="UP000002384"/>
    </source>
</evidence>
<dbReference type="HOGENOM" id="CLU_041799_2_2_3"/>
<dbReference type="EMBL" id="CP001291">
    <property type="protein sequence ID" value="ACK68660.1"/>
    <property type="molecule type" value="Genomic_DNA"/>
</dbReference>
<dbReference type="PANTHER" id="PTHR14087:SF7">
    <property type="entry name" value="THYMOCYTE NUCLEAR PROTEIN 1"/>
    <property type="match status" value="1"/>
</dbReference>
<dbReference type="Gene3D" id="3.10.590.10">
    <property type="entry name" value="ph1033 like domains"/>
    <property type="match status" value="1"/>
</dbReference>
<dbReference type="STRING" id="65393.PCC7424_0190"/>
<organism evidence="2 3">
    <name type="scientific">Gloeothece citriformis (strain PCC 7424)</name>
    <name type="common">Cyanothece sp. (strain PCC 7424)</name>
    <dbReference type="NCBI Taxonomy" id="65393"/>
    <lineage>
        <taxon>Bacteria</taxon>
        <taxon>Bacillati</taxon>
        <taxon>Cyanobacteriota</taxon>
        <taxon>Cyanophyceae</taxon>
        <taxon>Oscillatoriophycideae</taxon>
        <taxon>Chroococcales</taxon>
        <taxon>Aphanothecaceae</taxon>
        <taxon>Gloeothece</taxon>
        <taxon>Gloeothece citriformis</taxon>
    </lineage>
</organism>
<dbReference type="Proteomes" id="UP000002384">
    <property type="component" value="Chromosome"/>
</dbReference>
<evidence type="ECO:0000259" key="1">
    <source>
        <dbReference type="Pfam" id="PF01878"/>
    </source>
</evidence>
<dbReference type="KEGG" id="cyc:PCC7424_0190"/>
<dbReference type="PANTHER" id="PTHR14087">
    <property type="entry name" value="THYMOCYTE NUCLEAR PROTEIN 1"/>
    <property type="match status" value="1"/>
</dbReference>
<protein>
    <recommendedName>
        <fullName evidence="1">EVE domain-containing protein</fullName>
    </recommendedName>
</protein>
<dbReference type="InterPro" id="IPR047197">
    <property type="entry name" value="THYN1-like_EVE"/>
</dbReference>
<sequence>MKSEPDVYSIDDLKKEGQTLWDGVRNYQARNFLRQMKVGDLCFFYHSNLTPPAIVGLMKVIQSNVVDPTQFDSNSPYYDSKSKLDAPRWQTVIVDFVKVFPNMIPLTTLKQLFNPEELLLIRKGNRLSVMPIEEKIAQKILSLVDISGEI</sequence>
<dbReference type="Pfam" id="PF01878">
    <property type="entry name" value="EVE"/>
    <property type="match status" value="1"/>
</dbReference>
<keyword evidence="3" id="KW-1185">Reference proteome</keyword>
<name>B7KAI8_GLOC7</name>
<dbReference type="InterPro" id="IPR002740">
    <property type="entry name" value="EVE_domain"/>
</dbReference>
<dbReference type="SUPFAM" id="SSF88697">
    <property type="entry name" value="PUA domain-like"/>
    <property type="match status" value="1"/>
</dbReference>
<dbReference type="InterPro" id="IPR052181">
    <property type="entry name" value="5hmC_binding"/>
</dbReference>
<dbReference type="RefSeq" id="WP_012597610.1">
    <property type="nucleotide sequence ID" value="NC_011729.1"/>
</dbReference>
<feature type="domain" description="EVE" evidence="1">
    <location>
        <begin position="1"/>
        <end position="142"/>
    </location>
</feature>
<proteinExistence type="predicted"/>
<evidence type="ECO:0000313" key="2">
    <source>
        <dbReference type="EMBL" id="ACK68660.1"/>
    </source>
</evidence>
<accession>B7KAI8</accession>
<dbReference type="InterPro" id="IPR015947">
    <property type="entry name" value="PUA-like_sf"/>
</dbReference>